<dbReference type="InterPro" id="IPR000535">
    <property type="entry name" value="MSP_dom"/>
</dbReference>
<dbReference type="EMBL" id="JAAAUY010000600">
    <property type="protein sequence ID" value="KAF9328062.1"/>
    <property type="molecule type" value="Genomic_DNA"/>
</dbReference>
<dbReference type="InterPro" id="IPR016763">
    <property type="entry name" value="VAP"/>
</dbReference>
<evidence type="ECO:0000256" key="4">
    <source>
        <dbReference type="ARBA" id="ARBA00022989"/>
    </source>
</evidence>
<comment type="similarity">
    <text evidence="2">Belongs to the VAMP-associated protein (VAP) (TC 9.B.17) family.</text>
</comment>
<proteinExistence type="inferred from homology"/>
<gene>
    <name evidence="8" type="ORF">BG006_008727</name>
</gene>
<keyword evidence="4" id="KW-1133">Transmembrane helix</keyword>
<feature type="region of interest" description="Disordered" evidence="6">
    <location>
        <begin position="1"/>
        <end position="25"/>
    </location>
</feature>
<dbReference type="InterPro" id="IPR013783">
    <property type="entry name" value="Ig-like_fold"/>
</dbReference>
<accession>A0A9P5SJP9</accession>
<keyword evidence="9" id="KW-1185">Reference proteome</keyword>
<evidence type="ECO:0000313" key="9">
    <source>
        <dbReference type="Proteomes" id="UP000696485"/>
    </source>
</evidence>
<evidence type="ECO:0000256" key="6">
    <source>
        <dbReference type="SAM" id="MobiDB-lite"/>
    </source>
</evidence>
<dbReference type="GO" id="GO:0005886">
    <property type="term" value="C:plasma membrane"/>
    <property type="evidence" value="ECO:0007669"/>
    <property type="project" value="TreeGrafter"/>
</dbReference>
<dbReference type="InterPro" id="IPR008962">
    <property type="entry name" value="PapD-like_sf"/>
</dbReference>
<comment type="subcellular location">
    <subcellularLocation>
        <location evidence="1">Membrane</location>
        <topology evidence="1">Single-pass type IV membrane protein</topology>
    </subcellularLocation>
</comment>
<evidence type="ECO:0000256" key="5">
    <source>
        <dbReference type="ARBA" id="ARBA00023136"/>
    </source>
</evidence>
<evidence type="ECO:0000259" key="7">
    <source>
        <dbReference type="PROSITE" id="PS50202"/>
    </source>
</evidence>
<dbReference type="Proteomes" id="UP000696485">
    <property type="component" value="Unassembled WGS sequence"/>
</dbReference>
<keyword evidence="5" id="KW-0472">Membrane</keyword>
<dbReference type="Gene3D" id="2.60.40.10">
    <property type="entry name" value="Immunoglobulins"/>
    <property type="match status" value="1"/>
</dbReference>
<sequence length="137" mass="14860">MTSLMHSRSSTEKSRDQSANSVSPQTSGLLHIVPHIFQFSVSKVSTGQVAKVKLKNTSLTPVGYKLKTNAPQKYSVRPVFGVLMPGDSVKVFVRSEGWINPQDRFLLQSIALGDEEGHTFQAATVNAGCGKRSIQNG</sequence>
<dbReference type="AlphaFoldDB" id="A0A9P5SJP9"/>
<dbReference type="Pfam" id="PF00635">
    <property type="entry name" value="Motile_Sperm"/>
    <property type="match status" value="1"/>
</dbReference>
<keyword evidence="3" id="KW-0812">Transmembrane</keyword>
<organism evidence="8 9">
    <name type="scientific">Podila minutissima</name>
    <dbReference type="NCBI Taxonomy" id="64525"/>
    <lineage>
        <taxon>Eukaryota</taxon>
        <taxon>Fungi</taxon>
        <taxon>Fungi incertae sedis</taxon>
        <taxon>Mucoromycota</taxon>
        <taxon>Mortierellomycotina</taxon>
        <taxon>Mortierellomycetes</taxon>
        <taxon>Mortierellales</taxon>
        <taxon>Mortierellaceae</taxon>
        <taxon>Podila</taxon>
    </lineage>
</organism>
<protein>
    <recommendedName>
        <fullName evidence="7">MSP domain-containing protein</fullName>
    </recommendedName>
</protein>
<evidence type="ECO:0000256" key="1">
    <source>
        <dbReference type="ARBA" id="ARBA00004211"/>
    </source>
</evidence>
<feature type="domain" description="MSP" evidence="7">
    <location>
        <begin position="29"/>
        <end position="137"/>
    </location>
</feature>
<dbReference type="SUPFAM" id="SSF49354">
    <property type="entry name" value="PapD-like"/>
    <property type="match status" value="1"/>
</dbReference>
<dbReference type="GO" id="GO:0061817">
    <property type="term" value="P:endoplasmic reticulum-plasma membrane tethering"/>
    <property type="evidence" value="ECO:0007669"/>
    <property type="project" value="TreeGrafter"/>
</dbReference>
<dbReference type="GO" id="GO:0005789">
    <property type="term" value="C:endoplasmic reticulum membrane"/>
    <property type="evidence" value="ECO:0007669"/>
    <property type="project" value="InterPro"/>
</dbReference>
<comment type="caution">
    <text evidence="8">The sequence shown here is derived from an EMBL/GenBank/DDBJ whole genome shotgun (WGS) entry which is preliminary data.</text>
</comment>
<reference evidence="8" key="1">
    <citation type="journal article" date="2020" name="Fungal Divers.">
        <title>Resolving the Mortierellaceae phylogeny through synthesis of multi-gene phylogenetics and phylogenomics.</title>
        <authorList>
            <person name="Vandepol N."/>
            <person name="Liber J."/>
            <person name="Desiro A."/>
            <person name="Na H."/>
            <person name="Kennedy M."/>
            <person name="Barry K."/>
            <person name="Grigoriev I.V."/>
            <person name="Miller A.N."/>
            <person name="O'Donnell K."/>
            <person name="Stajich J.E."/>
            <person name="Bonito G."/>
        </authorList>
    </citation>
    <scope>NUCLEOTIDE SEQUENCE</scope>
    <source>
        <strain evidence="8">NVP1</strain>
    </source>
</reference>
<dbReference type="PANTHER" id="PTHR10809">
    <property type="entry name" value="VESICLE-ASSOCIATED MEMBRANE PROTEIN-ASSOCIATED PROTEIN"/>
    <property type="match status" value="1"/>
</dbReference>
<evidence type="ECO:0000313" key="8">
    <source>
        <dbReference type="EMBL" id="KAF9328062.1"/>
    </source>
</evidence>
<dbReference type="GO" id="GO:0090158">
    <property type="term" value="P:endoplasmic reticulum membrane organization"/>
    <property type="evidence" value="ECO:0007669"/>
    <property type="project" value="TreeGrafter"/>
</dbReference>
<evidence type="ECO:0000256" key="2">
    <source>
        <dbReference type="ARBA" id="ARBA00008932"/>
    </source>
</evidence>
<name>A0A9P5SJP9_9FUNG</name>
<dbReference type="PANTHER" id="PTHR10809:SF6">
    <property type="entry name" value="AT11025P-RELATED"/>
    <property type="match status" value="1"/>
</dbReference>
<dbReference type="PROSITE" id="PS50202">
    <property type="entry name" value="MSP"/>
    <property type="match status" value="1"/>
</dbReference>
<evidence type="ECO:0000256" key="3">
    <source>
        <dbReference type="ARBA" id="ARBA00022692"/>
    </source>
</evidence>